<comment type="caution">
    <text evidence="1">The sequence shown here is derived from an EMBL/GenBank/DDBJ whole genome shotgun (WGS) entry which is preliminary data.</text>
</comment>
<sequence length="44" mass="5216">MPYTSLAGRDIMLRRRVERGSSGPWYRRSLVPAARFRHDDDHDD</sequence>
<reference evidence="1 2" key="1">
    <citation type="submission" date="2024-09" db="EMBL/GenBank/DDBJ databases">
        <authorList>
            <person name="Sun Q."/>
            <person name="Mori K."/>
        </authorList>
    </citation>
    <scope>NUCLEOTIDE SEQUENCE [LARGE SCALE GENOMIC DNA]</scope>
    <source>
        <strain evidence="1 2">JCM 4557</strain>
    </source>
</reference>
<evidence type="ECO:0000313" key="2">
    <source>
        <dbReference type="Proteomes" id="UP001589887"/>
    </source>
</evidence>
<gene>
    <name evidence="1" type="ORF">ACFH04_40710</name>
</gene>
<accession>A0ABV6TW29</accession>
<protein>
    <submittedName>
        <fullName evidence="1">Uncharacterized protein</fullName>
    </submittedName>
</protein>
<proteinExistence type="predicted"/>
<dbReference type="Proteomes" id="UP001589887">
    <property type="component" value="Unassembled WGS sequence"/>
</dbReference>
<name>A0ABV6TW29_9ACTN</name>
<dbReference type="RefSeq" id="WP_394323967.1">
    <property type="nucleotide sequence ID" value="NZ_JBHMQV010000009.1"/>
</dbReference>
<evidence type="ECO:0000313" key="1">
    <source>
        <dbReference type="EMBL" id="MFC0849999.1"/>
    </source>
</evidence>
<keyword evidence="2" id="KW-1185">Reference proteome</keyword>
<organism evidence="1 2">
    <name type="scientific">Streptomyces noboritoensis</name>
    <dbReference type="NCBI Taxonomy" id="67337"/>
    <lineage>
        <taxon>Bacteria</taxon>
        <taxon>Bacillati</taxon>
        <taxon>Actinomycetota</taxon>
        <taxon>Actinomycetes</taxon>
        <taxon>Kitasatosporales</taxon>
        <taxon>Streptomycetaceae</taxon>
        <taxon>Streptomyces</taxon>
    </lineage>
</organism>
<dbReference type="EMBL" id="JBHMQV010000009">
    <property type="protein sequence ID" value="MFC0849999.1"/>
    <property type="molecule type" value="Genomic_DNA"/>
</dbReference>